<dbReference type="Ensembl" id="ENSACIT00000014427.1">
    <property type="protein sequence ID" value="ENSACIP00000014047.1"/>
    <property type="gene ID" value="ENSACIG00000010944.1"/>
</dbReference>
<feature type="compositionally biased region" description="Polar residues" evidence="1">
    <location>
        <begin position="71"/>
        <end position="84"/>
    </location>
</feature>
<feature type="compositionally biased region" description="Basic and acidic residues" evidence="1">
    <location>
        <begin position="56"/>
        <end position="69"/>
    </location>
</feature>
<evidence type="ECO:0000256" key="1">
    <source>
        <dbReference type="SAM" id="MobiDB-lite"/>
    </source>
</evidence>
<feature type="region of interest" description="Disordered" evidence="1">
    <location>
        <begin position="178"/>
        <end position="251"/>
    </location>
</feature>
<dbReference type="InterPro" id="IPR029286">
    <property type="entry name" value="AUNIP"/>
</dbReference>
<dbReference type="GeneTree" id="ENSGT00990000203802"/>
<feature type="compositionally biased region" description="Basic and acidic residues" evidence="1">
    <location>
        <begin position="233"/>
        <end position="247"/>
    </location>
</feature>
<feature type="compositionally biased region" description="Low complexity" evidence="1">
    <location>
        <begin position="29"/>
        <end position="39"/>
    </location>
</feature>
<evidence type="ECO:0000313" key="2">
    <source>
        <dbReference type="Ensembl" id="ENSACIP00000014047.1"/>
    </source>
</evidence>
<name>A0A3Q0RUE2_AMPCI</name>
<accession>A0A3Q0RUE2</accession>
<feature type="region of interest" description="Disordered" evidence="1">
    <location>
        <begin position="17"/>
        <end position="122"/>
    </location>
</feature>
<dbReference type="Pfam" id="PF15334">
    <property type="entry name" value="AIB"/>
    <property type="match status" value="1"/>
</dbReference>
<protein>
    <submittedName>
        <fullName evidence="2">Uncharacterized protein</fullName>
    </submittedName>
</protein>
<reference evidence="2" key="1">
    <citation type="submission" date="2025-08" db="UniProtKB">
        <authorList>
            <consortium name="Ensembl"/>
        </authorList>
    </citation>
    <scope>IDENTIFICATION</scope>
</reference>
<sequence length="342" mass="39230">MFFIYFLPKVLNKISTSELPNMDPVQPLSSSDSTTATGSGRKRGRDVDFKPVLNPEWKRENVTEKEAELWQKQSENYSPSQSIYCESKEEKPEECEPPQSKRRLSDATFTPDDSQPLPQAWSQDPLFTFSQYTGNDFHQTNHKCTTVKNFSRTEPSFLNSLQNEEVFRNLIDAEERTSTQKSFKHLHSSQMIDEKENSRPLSYNSPSTRSSTSCFRPFSNHKWTEPKTASPRKNTDQLWKKAAKEESSASQIKWTKPIRSPLKRQAPQQGSREVDEDSLATLFTQDSEGFRVIAHRSLQTRSPLKDQSNVSTGVVSSYKSLLEENEEMLFTQDSQGNVVIKH</sequence>
<keyword evidence="3" id="KW-1185">Reference proteome</keyword>
<dbReference type="OMA" id="QDPLFTC"/>
<feature type="compositionally biased region" description="Polar residues" evidence="1">
    <location>
        <begin position="107"/>
        <end position="122"/>
    </location>
</feature>
<reference evidence="2" key="2">
    <citation type="submission" date="2025-09" db="UniProtKB">
        <authorList>
            <consortium name="Ensembl"/>
        </authorList>
    </citation>
    <scope>IDENTIFICATION</scope>
</reference>
<evidence type="ECO:0000313" key="3">
    <source>
        <dbReference type="Proteomes" id="UP000261340"/>
    </source>
</evidence>
<feature type="compositionally biased region" description="Low complexity" evidence="1">
    <location>
        <begin position="205"/>
        <end position="218"/>
    </location>
</feature>
<dbReference type="AlphaFoldDB" id="A0A3Q0RUE2"/>
<dbReference type="STRING" id="61819.ENSACIP00000014047"/>
<proteinExistence type="predicted"/>
<organism evidence="2 3">
    <name type="scientific">Amphilophus citrinellus</name>
    <name type="common">Midas cichlid</name>
    <name type="synonym">Cichlasoma citrinellum</name>
    <dbReference type="NCBI Taxonomy" id="61819"/>
    <lineage>
        <taxon>Eukaryota</taxon>
        <taxon>Metazoa</taxon>
        <taxon>Chordata</taxon>
        <taxon>Craniata</taxon>
        <taxon>Vertebrata</taxon>
        <taxon>Euteleostomi</taxon>
        <taxon>Actinopterygii</taxon>
        <taxon>Neopterygii</taxon>
        <taxon>Teleostei</taxon>
        <taxon>Neoteleostei</taxon>
        <taxon>Acanthomorphata</taxon>
        <taxon>Ovalentaria</taxon>
        <taxon>Cichlomorphae</taxon>
        <taxon>Cichliformes</taxon>
        <taxon>Cichlidae</taxon>
        <taxon>New World cichlids</taxon>
        <taxon>Cichlasomatinae</taxon>
        <taxon>Heroini</taxon>
        <taxon>Amphilophus</taxon>
    </lineage>
</organism>
<dbReference type="Proteomes" id="UP000261340">
    <property type="component" value="Unplaced"/>
</dbReference>